<dbReference type="Proteomes" id="UP000886653">
    <property type="component" value="Unassembled WGS sequence"/>
</dbReference>
<reference evidence="1" key="1">
    <citation type="submission" date="2013-11" db="EMBL/GenBank/DDBJ databases">
        <title>Genome sequence of the fusiform rust pathogen reveals effectors for host alternation and coevolution with pine.</title>
        <authorList>
            <consortium name="DOE Joint Genome Institute"/>
            <person name="Smith K."/>
            <person name="Pendleton A."/>
            <person name="Kubisiak T."/>
            <person name="Anderson C."/>
            <person name="Salamov A."/>
            <person name="Aerts A."/>
            <person name="Riley R."/>
            <person name="Clum A."/>
            <person name="Lindquist E."/>
            <person name="Ence D."/>
            <person name="Campbell M."/>
            <person name="Kronenberg Z."/>
            <person name="Feau N."/>
            <person name="Dhillon B."/>
            <person name="Hamelin R."/>
            <person name="Burleigh J."/>
            <person name="Smith J."/>
            <person name="Yandell M."/>
            <person name="Nelson C."/>
            <person name="Grigoriev I."/>
            <person name="Davis J."/>
        </authorList>
    </citation>
    <scope>NUCLEOTIDE SEQUENCE</scope>
    <source>
        <strain evidence="1">G11</strain>
    </source>
</reference>
<dbReference type="AlphaFoldDB" id="A0A9P6NLX3"/>
<organism evidence="1 2">
    <name type="scientific">Cronartium quercuum f. sp. fusiforme G11</name>
    <dbReference type="NCBI Taxonomy" id="708437"/>
    <lineage>
        <taxon>Eukaryota</taxon>
        <taxon>Fungi</taxon>
        <taxon>Dikarya</taxon>
        <taxon>Basidiomycota</taxon>
        <taxon>Pucciniomycotina</taxon>
        <taxon>Pucciniomycetes</taxon>
        <taxon>Pucciniales</taxon>
        <taxon>Coleosporiaceae</taxon>
        <taxon>Cronartium</taxon>
    </lineage>
</organism>
<sequence>MLSRYLADELDKLENGQAAVIFQVRSGCNALQKDRYRIKAEPDADCEHWPAIETLAHFLIYVLRAIYTTNDRQLKMILRQKKIRLNLNSATALLDDPRISPT</sequence>
<dbReference type="EMBL" id="MU167261">
    <property type="protein sequence ID" value="KAG0146433.1"/>
    <property type="molecule type" value="Genomic_DNA"/>
</dbReference>
<accession>A0A9P6NLX3</accession>
<keyword evidence="2" id="KW-1185">Reference proteome</keyword>
<dbReference type="OrthoDB" id="3044497at2759"/>
<name>A0A9P6NLX3_9BASI</name>
<protein>
    <submittedName>
        <fullName evidence="1">Uncharacterized protein</fullName>
    </submittedName>
</protein>
<gene>
    <name evidence="1" type="ORF">CROQUDRAFT_521954</name>
</gene>
<comment type="caution">
    <text evidence="1">The sequence shown here is derived from an EMBL/GenBank/DDBJ whole genome shotgun (WGS) entry which is preliminary data.</text>
</comment>
<evidence type="ECO:0000313" key="2">
    <source>
        <dbReference type="Proteomes" id="UP000886653"/>
    </source>
</evidence>
<proteinExistence type="predicted"/>
<evidence type="ECO:0000313" key="1">
    <source>
        <dbReference type="EMBL" id="KAG0146433.1"/>
    </source>
</evidence>